<dbReference type="Proteomes" id="UP000000333">
    <property type="component" value="Chromosome"/>
</dbReference>
<evidence type="ECO:0000313" key="8">
    <source>
        <dbReference type="Proteomes" id="UP000000333"/>
    </source>
</evidence>
<feature type="transmembrane region" description="Helical" evidence="6">
    <location>
        <begin position="370"/>
        <end position="387"/>
    </location>
</feature>
<protein>
    <submittedName>
        <fullName evidence="7">Major facilitator superfamily MFS_1</fullName>
    </submittedName>
</protein>
<name>E1QYK3_OLSUV</name>
<dbReference type="SUPFAM" id="SSF103473">
    <property type="entry name" value="MFS general substrate transporter"/>
    <property type="match status" value="1"/>
</dbReference>
<feature type="transmembrane region" description="Helical" evidence="6">
    <location>
        <begin position="170"/>
        <end position="189"/>
    </location>
</feature>
<evidence type="ECO:0000256" key="3">
    <source>
        <dbReference type="ARBA" id="ARBA00022692"/>
    </source>
</evidence>
<dbReference type="AlphaFoldDB" id="E1QYK3"/>
<keyword evidence="8" id="KW-1185">Reference proteome</keyword>
<dbReference type="HOGENOM" id="CLU_034180_17_1_11"/>
<dbReference type="Gene3D" id="1.20.1250.20">
    <property type="entry name" value="MFS general substrate transporter like domains"/>
    <property type="match status" value="1"/>
</dbReference>
<evidence type="ECO:0000256" key="1">
    <source>
        <dbReference type="ARBA" id="ARBA00004651"/>
    </source>
</evidence>
<dbReference type="Pfam" id="PF07690">
    <property type="entry name" value="MFS_1"/>
    <property type="match status" value="1"/>
</dbReference>
<feature type="transmembrane region" description="Helical" evidence="6">
    <location>
        <begin position="45"/>
        <end position="63"/>
    </location>
</feature>
<evidence type="ECO:0000313" key="7">
    <source>
        <dbReference type="EMBL" id="ADK67467.1"/>
    </source>
</evidence>
<dbReference type="EMBL" id="CP002106">
    <property type="protein sequence ID" value="ADK67467.1"/>
    <property type="molecule type" value="Genomic_DNA"/>
</dbReference>
<dbReference type="GO" id="GO:0022857">
    <property type="term" value="F:transmembrane transporter activity"/>
    <property type="evidence" value="ECO:0007669"/>
    <property type="project" value="InterPro"/>
</dbReference>
<sequence length="399" mass="39791">MIQSSLRGNGPRGAFLVSYGMGVVADQVFYVALSWYALVATDSDIATGAIVSLGALPRALLLLPGGMLADRLGHRVSSVISGLVRAAVLAVAAALCGASGPSVAALSAMAVAFGAIEALYLPGTQSIVADVAAPDELERTQGLFSAVQKAGTVLAPALAGWAVRVLEPRTLLWCVCLIALASSLTLAVGPRREEAVGGPVPQVSTRAALGGILRDPVIARCLALILVAEFAAAGITGTGYALLSAQKGWDAAQMGSVLSLYGAGAAVSALAVAAARPRRTSAWIGSSTAVCGVAFAVSGVSGLPAARFAALVAGLGGGVSSTLLLATYLSRIRDGLVATALSVMSLAAFGTTSLSYVLFGAVSSSTTPSVAFAVFGCALAASGLAFWKSTATLGRGTHR</sequence>
<keyword evidence="4 6" id="KW-1133">Transmembrane helix</keyword>
<dbReference type="KEGG" id="ols:Olsu_0343"/>
<dbReference type="eggNOG" id="COG2814">
    <property type="taxonomic scope" value="Bacteria"/>
</dbReference>
<gene>
    <name evidence="7" type="ordered locus">Olsu_0343</name>
</gene>
<feature type="transmembrane region" description="Helical" evidence="6">
    <location>
        <begin position="83"/>
        <end position="116"/>
    </location>
</feature>
<evidence type="ECO:0000256" key="4">
    <source>
        <dbReference type="ARBA" id="ARBA00022989"/>
    </source>
</evidence>
<keyword evidence="2" id="KW-1003">Cell membrane</keyword>
<comment type="subcellular location">
    <subcellularLocation>
        <location evidence="1">Cell membrane</location>
        <topology evidence="1">Multi-pass membrane protein</topology>
    </subcellularLocation>
</comment>
<feature type="transmembrane region" description="Helical" evidence="6">
    <location>
        <begin position="255"/>
        <end position="275"/>
    </location>
</feature>
<organism evidence="7 8">
    <name type="scientific">Olsenella uli (strain ATCC 49627 / DSM 7084 / CCUG 31166 / CIP 109912 / JCM 12494 / LMG 11480 / NCIMB 702895 / VPI D76D-27C)</name>
    <name type="common">Lactobacillus uli</name>
    <dbReference type="NCBI Taxonomy" id="633147"/>
    <lineage>
        <taxon>Bacteria</taxon>
        <taxon>Bacillati</taxon>
        <taxon>Actinomycetota</taxon>
        <taxon>Coriobacteriia</taxon>
        <taxon>Coriobacteriales</taxon>
        <taxon>Atopobiaceae</taxon>
        <taxon>Olsenella</taxon>
    </lineage>
</organism>
<dbReference type="STRING" id="633147.Olsu_0343"/>
<evidence type="ECO:0000256" key="5">
    <source>
        <dbReference type="ARBA" id="ARBA00023136"/>
    </source>
</evidence>
<feature type="transmembrane region" description="Helical" evidence="6">
    <location>
        <begin position="308"/>
        <end position="329"/>
    </location>
</feature>
<evidence type="ECO:0000256" key="6">
    <source>
        <dbReference type="SAM" id="Phobius"/>
    </source>
</evidence>
<evidence type="ECO:0000256" key="2">
    <source>
        <dbReference type="ARBA" id="ARBA00022475"/>
    </source>
</evidence>
<dbReference type="GO" id="GO:0005886">
    <property type="term" value="C:plasma membrane"/>
    <property type="evidence" value="ECO:0007669"/>
    <property type="project" value="UniProtKB-SubCell"/>
</dbReference>
<feature type="transmembrane region" description="Helical" evidence="6">
    <location>
        <begin position="336"/>
        <end position="358"/>
    </location>
</feature>
<keyword evidence="5 6" id="KW-0472">Membrane</keyword>
<dbReference type="OrthoDB" id="3613552at2"/>
<feature type="transmembrane region" description="Helical" evidence="6">
    <location>
        <begin position="221"/>
        <end position="243"/>
    </location>
</feature>
<feature type="transmembrane region" description="Helical" evidence="6">
    <location>
        <begin position="282"/>
        <end position="302"/>
    </location>
</feature>
<keyword evidence="3 6" id="KW-0812">Transmembrane</keyword>
<dbReference type="PANTHER" id="PTHR23513:SF11">
    <property type="entry name" value="STAPHYLOFERRIN A TRANSPORTER"/>
    <property type="match status" value="1"/>
</dbReference>
<proteinExistence type="predicted"/>
<feature type="transmembrane region" description="Helical" evidence="6">
    <location>
        <begin position="12"/>
        <end position="33"/>
    </location>
</feature>
<dbReference type="InterPro" id="IPR011701">
    <property type="entry name" value="MFS"/>
</dbReference>
<dbReference type="PANTHER" id="PTHR23513">
    <property type="entry name" value="INTEGRAL MEMBRANE EFFLUX PROTEIN-RELATED"/>
    <property type="match status" value="1"/>
</dbReference>
<accession>E1QYK3</accession>
<dbReference type="InterPro" id="IPR036259">
    <property type="entry name" value="MFS_trans_sf"/>
</dbReference>
<reference evidence="7 8" key="1">
    <citation type="journal article" date="2010" name="Stand. Genomic Sci.">
        <title>Complete genome sequence of Olsenella uli type strain (VPI D76D-27C).</title>
        <authorList>
            <person name="Goker M."/>
            <person name="Held B."/>
            <person name="Lucas S."/>
            <person name="Nolan M."/>
            <person name="Yasawong M."/>
            <person name="Glavina Del Rio T."/>
            <person name="Tice H."/>
            <person name="Cheng J.F."/>
            <person name="Bruce D."/>
            <person name="Detter J.C."/>
            <person name="Tapia R."/>
            <person name="Han C."/>
            <person name="Goodwin L."/>
            <person name="Pitluck S."/>
            <person name="Liolios K."/>
            <person name="Ivanova N."/>
            <person name="Mavromatis K."/>
            <person name="Mikhailova N."/>
            <person name="Pati A."/>
            <person name="Chen A."/>
            <person name="Palaniappan K."/>
            <person name="Land M."/>
            <person name="Hauser L."/>
            <person name="Chang Y.J."/>
            <person name="Jeffries C.D."/>
            <person name="Rohde M."/>
            <person name="Sikorski J."/>
            <person name="Pukall R."/>
            <person name="Woyke T."/>
            <person name="Bristow J."/>
            <person name="Eisen J.A."/>
            <person name="Markowitz V."/>
            <person name="Hugenholtz P."/>
            <person name="Kyrpides N.C."/>
            <person name="Klenk H.P."/>
            <person name="Lapidus A."/>
        </authorList>
    </citation>
    <scope>NUCLEOTIDE SEQUENCE [LARGE SCALE GENOMIC DNA]</scope>
    <source>
        <strain evidence="8">ATCC 49627 / DSM 7084 / CIP 109912 / JCM 12494 / NCIMB 702895 / VPI D76D-27C</strain>
    </source>
</reference>